<accession>A0A1Z4V1S2</accession>
<evidence type="ECO:0008006" key="4">
    <source>
        <dbReference type="Google" id="ProtNLM"/>
    </source>
</evidence>
<protein>
    <recommendedName>
        <fullName evidence="4">DUF1830 domain-containing protein</fullName>
    </recommendedName>
</protein>
<evidence type="ECO:0000313" key="2">
    <source>
        <dbReference type="EMBL" id="BAZ85393.1"/>
    </source>
</evidence>
<dbReference type="Pfam" id="PF08865">
    <property type="entry name" value="DUF1830"/>
    <property type="match status" value="1"/>
</dbReference>
<reference evidence="2 3" key="1">
    <citation type="submission" date="2017-06" db="EMBL/GenBank/DDBJ databases">
        <title>Genome sequencing of cyanobaciteial culture collection at National Institute for Environmental Studies (NIES).</title>
        <authorList>
            <person name="Hirose Y."/>
            <person name="Shimura Y."/>
            <person name="Fujisawa T."/>
            <person name="Nakamura Y."/>
            <person name="Kawachi M."/>
        </authorList>
    </citation>
    <scope>NUCLEOTIDE SEQUENCE [LARGE SCALE GENOMIC DNA]</scope>
    <source>
        <strain evidence="2 3">NIES-806</strain>
    </source>
</reference>
<evidence type="ECO:0000256" key="1">
    <source>
        <dbReference type="SAM" id="MobiDB-lite"/>
    </source>
</evidence>
<feature type="region of interest" description="Disordered" evidence="1">
    <location>
        <begin position="87"/>
        <end position="109"/>
    </location>
</feature>
<organism evidence="2 3">
    <name type="scientific">Dolichospermum compactum NIES-806</name>
    <dbReference type="NCBI Taxonomy" id="1973481"/>
    <lineage>
        <taxon>Bacteria</taxon>
        <taxon>Bacillati</taxon>
        <taxon>Cyanobacteriota</taxon>
        <taxon>Cyanophyceae</taxon>
        <taxon>Nostocales</taxon>
        <taxon>Aphanizomenonaceae</taxon>
        <taxon>Dolichospermum</taxon>
        <taxon>Dolichospermum compactum</taxon>
    </lineage>
</organism>
<dbReference type="KEGG" id="dcm:NIES806_15960"/>
<dbReference type="AlphaFoldDB" id="A0A1Z4V1S2"/>
<dbReference type="Proteomes" id="UP000218702">
    <property type="component" value="Chromosome"/>
</dbReference>
<dbReference type="RefSeq" id="WP_096671368.1">
    <property type="nucleotide sequence ID" value="NZ_AP018316.1"/>
</dbReference>
<dbReference type="OrthoDB" id="460810at2"/>
<dbReference type="InterPro" id="IPR014964">
    <property type="entry name" value="DUF1830"/>
</dbReference>
<dbReference type="EMBL" id="AP018316">
    <property type="protein sequence ID" value="BAZ85393.1"/>
    <property type="molecule type" value="Genomic_DNA"/>
</dbReference>
<sequence length="131" mass="14649">MAQILDPLPPEHSGKILCCYVNATSKIQVARISNIPNWYFERVVFPGQRLVFEVPPEAQMEVHTGMMASAIISDTIPCDRLIIHEPSYDERQDNLSPEINSSSSHPTNSEINKKIVDTTKSLQTVKLASID</sequence>
<evidence type="ECO:0000313" key="3">
    <source>
        <dbReference type="Proteomes" id="UP000218702"/>
    </source>
</evidence>
<proteinExistence type="predicted"/>
<gene>
    <name evidence="2" type="ORF">NIES806_15960</name>
</gene>
<feature type="compositionally biased region" description="Polar residues" evidence="1">
    <location>
        <begin position="94"/>
        <end position="109"/>
    </location>
</feature>
<keyword evidence="3" id="KW-1185">Reference proteome</keyword>
<name>A0A1Z4V1S2_9CYAN</name>